<feature type="region of interest" description="Disordered" evidence="1">
    <location>
        <begin position="69"/>
        <end position="95"/>
    </location>
</feature>
<keyword evidence="3" id="KW-1185">Reference proteome</keyword>
<accession>A0A504UTE9</accession>
<sequence length="95" mass="9913">MIPICFFSAAHPPLSCRTSPPQGGRSVVAAARSSASVAKTAFEVIRSSIHLDDQLPTFAEGRSTCGFPISPLEGEMPGRAEGGELVQRDEGAVPC</sequence>
<evidence type="ECO:0000313" key="3">
    <source>
        <dbReference type="Proteomes" id="UP000316429"/>
    </source>
</evidence>
<organism evidence="2 3">
    <name type="scientific">Rhizobium glycinendophyticum</name>
    <dbReference type="NCBI Taxonomy" id="2589807"/>
    <lineage>
        <taxon>Bacteria</taxon>
        <taxon>Pseudomonadati</taxon>
        <taxon>Pseudomonadota</taxon>
        <taxon>Alphaproteobacteria</taxon>
        <taxon>Hyphomicrobiales</taxon>
        <taxon>Rhizobiaceae</taxon>
        <taxon>Rhizobium/Agrobacterium group</taxon>
        <taxon>Rhizobium</taxon>
    </lineage>
</organism>
<dbReference type="AlphaFoldDB" id="A0A504UTE9"/>
<evidence type="ECO:0000313" key="2">
    <source>
        <dbReference type="EMBL" id="TPP10031.1"/>
    </source>
</evidence>
<feature type="compositionally biased region" description="Basic and acidic residues" evidence="1">
    <location>
        <begin position="76"/>
        <end position="95"/>
    </location>
</feature>
<dbReference type="EMBL" id="VFYP01000001">
    <property type="protein sequence ID" value="TPP10031.1"/>
    <property type="molecule type" value="Genomic_DNA"/>
</dbReference>
<protein>
    <recommendedName>
        <fullName evidence="4">Propionyl-coenzyme A carboxylase alpha polypeptide</fullName>
    </recommendedName>
</protein>
<dbReference type="Proteomes" id="UP000316429">
    <property type="component" value="Unassembled WGS sequence"/>
</dbReference>
<name>A0A504UTE9_9HYPH</name>
<proteinExistence type="predicted"/>
<gene>
    <name evidence="2" type="ORF">FJQ55_03930</name>
</gene>
<comment type="caution">
    <text evidence="2">The sequence shown here is derived from an EMBL/GenBank/DDBJ whole genome shotgun (WGS) entry which is preliminary data.</text>
</comment>
<evidence type="ECO:0000256" key="1">
    <source>
        <dbReference type="SAM" id="MobiDB-lite"/>
    </source>
</evidence>
<reference evidence="2 3" key="1">
    <citation type="submission" date="2019-06" db="EMBL/GenBank/DDBJ databases">
        <title>Rhizobium sp. CL12 isolated from roots of soybean.</title>
        <authorList>
            <person name="Wang C."/>
        </authorList>
    </citation>
    <scope>NUCLEOTIDE SEQUENCE [LARGE SCALE GENOMIC DNA]</scope>
    <source>
        <strain evidence="2 3">CL12</strain>
    </source>
</reference>
<evidence type="ECO:0008006" key="4">
    <source>
        <dbReference type="Google" id="ProtNLM"/>
    </source>
</evidence>